<protein>
    <submittedName>
        <fullName evidence="2">Uncharacterized protein</fullName>
    </submittedName>
</protein>
<dbReference type="EnsemblPlants" id="QL02p051816:mrna">
    <property type="protein sequence ID" value="QL02p051816:mrna"/>
    <property type="gene ID" value="QL02p051816"/>
</dbReference>
<accession>A0A7N2KWB1</accession>
<evidence type="ECO:0000313" key="3">
    <source>
        <dbReference type="Proteomes" id="UP000594261"/>
    </source>
</evidence>
<evidence type="ECO:0000313" key="2">
    <source>
        <dbReference type="EnsemblPlants" id="QL02p051816:mrna"/>
    </source>
</evidence>
<reference evidence="2" key="2">
    <citation type="submission" date="2021-01" db="UniProtKB">
        <authorList>
            <consortium name="EnsemblPlants"/>
        </authorList>
    </citation>
    <scope>IDENTIFICATION</scope>
</reference>
<dbReference type="Gramene" id="QL02p051816:mrna">
    <property type="protein sequence ID" value="QL02p051816:mrna"/>
    <property type="gene ID" value="QL02p051816"/>
</dbReference>
<dbReference type="AlphaFoldDB" id="A0A7N2KWB1"/>
<keyword evidence="3" id="KW-1185">Reference proteome</keyword>
<evidence type="ECO:0000256" key="1">
    <source>
        <dbReference type="SAM" id="MobiDB-lite"/>
    </source>
</evidence>
<dbReference type="Proteomes" id="UP000594261">
    <property type="component" value="Chromosome 2"/>
</dbReference>
<sequence>MDDLTKHWKGLSLAEKKVPIFNLEKDMVEEEFIIATKFLTRRALNTDAIATTFKVNLGAFDKHLVAKDISVEEMPFNKASFWVQAHKIPIRYSSQKSGGRCLSHDDKDCDLWINSEGSLTTEDQQFGPWVHASPFISSRKNVVVVPSFYSKKNEASLSKKSTGASSIPLVQTST</sequence>
<dbReference type="InParanoid" id="A0A7N2KWB1"/>
<name>A0A7N2KWB1_QUELO</name>
<feature type="region of interest" description="Disordered" evidence="1">
    <location>
        <begin position="155"/>
        <end position="174"/>
    </location>
</feature>
<organism evidence="2 3">
    <name type="scientific">Quercus lobata</name>
    <name type="common">Valley oak</name>
    <dbReference type="NCBI Taxonomy" id="97700"/>
    <lineage>
        <taxon>Eukaryota</taxon>
        <taxon>Viridiplantae</taxon>
        <taxon>Streptophyta</taxon>
        <taxon>Embryophyta</taxon>
        <taxon>Tracheophyta</taxon>
        <taxon>Spermatophyta</taxon>
        <taxon>Magnoliopsida</taxon>
        <taxon>eudicotyledons</taxon>
        <taxon>Gunneridae</taxon>
        <taxon>Pentapetalae</taxon>
        <taxon>rosids</taxon>
        <taxon>fabids</taxon>
        <taxon>Fagales</taxon>
        <taxon>Fagaceae</taxon>
        <taxon>Quercus</taxon>
    </lineage>
</organism>
<proteinExistence type="predicted"/>
<reference evidence="3" key="1">
    <citation type="journal article" date="2016" name="G3 (Bethesda)">
        <title>First Draft Assembly and Annotation of the Genome of a California Endemic Oak Quercus lobata Nee (Fagaceae).</title>
        <authorList>
            <person name="Sork V.L."/>
            <person name="Fitz-Gibbon S.T."/>
            <person name="Puiu D."/>
            <person name="Crepeau M."/>
            <person name="Gugger P.F."/>
            <person name="Sherman R."/>
            <person name="Stevens K."/>
            <person name="Langley C.H."/>
            <person name="Pellegrini M."/>
            <person name="Salzberg S.L."/>
        </authorList>
    </citation>
    <scope>NUCLEOTIDE SEQUENCE [LARGE SCALE GENOMIC DNA]</scope>
    <source>
        <strain evidence="3">cv. SW786</strain>
    </source>
</reference>